<dbReference type="InterPro" id="IPR028973">
    <property type="entry name" value="PhnB-like"/>
</dbReference>
<dbReference type="SUPFAM" id="SSF54909">
    <property type="entry name" value="Dimeric alpha+beta barrel"/>
    <property type="match status" value="1"/>
</dbReference>
<dbReference type="Gene3D" id="3.10.180.10">
    <property type="entry name" value="2,3-Dihydroxybiphenyl 1,2-Dioxygenase, domain 1"/>
    <property type="match status" value="1"/>
</dbReference>
<gene>
    <name evidence="4" type="ORF">ACFSQZ_10205</name>
</gene>
<dbReference type="PANTHER" id="PTHR35174">
    <property type="entry name" value="BLL7171 PROTEIN-RELATED"/>
    <property type="match status" value="1"/>
</dbReference>
<evidence type="ECO:0000259" key="3">
    <source>
        <dbReference type="Pfam" id="PF03795"/>
    </source>
</evidence>
<proteinExistence type="inferred from homology"/>
<dbReference type="Pfam" id="PF00903">
    <property type="entry name" value="Glyoxalase"/>
    <property type="match status" value="1"/>
</dbReference>
<dbReference type="EMBL" id="JBHUJC010000028">
    <property type="protein sequence ID" value="MFD2276842.1"/>
    <property type="molecule type" value="Genomic_DNA"/>
</dbReference>
<dbReference type="InterPro" id="IPR011008">
    <property type="entry name" value="Dimeric_a/b-barrel"/>
</dbReference>
<dbReference type="RefSeq" id="WP_377095271.1">
    <property type="nucleotide sequence ID" value="NZ_JBHSJM010000001.1"/>
</dbReference>
<dbReference type="Proteomes" id="UP001597297">
    <property type="component" value="Unassembled WGS sequence"/>
</dbReference>
<dbReference type="InterPro" id="IPR005545">
    <property type="entry name" value="YCII"/>
</dbReference>
<sequence length="286" mass="31642">MKVMVIVKATQSSESGELPDPELMKAMGKFNEELVKAGVMLSGDGLKPSSEGVRIRFSGKERSVTDGPFAETKELIAGYWVWEVESMKDAIDWVKRCPNPMIEDSDIEIRPFYELSDFAEIDPSGEIREHEASLRDEISMQTANVEPYLFFGGRCEEALKFYQNVLHAKVGLVMRHSDSPEPAPAGMLPEGFENKIMHTEFSVGKVKLMASDGCGESVKSDSSGYQLALTVPSEPVAQRVFDDLSKGGEIVMPIGKTFWSPFFGIVTDQFGVGWMVMVPAMNDCKC</sequence>
<dbReference type="CDD" id="cd06588">
    <property type="entry name" value="PhnB_like"/>
    <property type="match status" value="1"/>
</dbReference>
<dbReference type="Gene3D" id="3.30.70.1060">
    <property type="entry name" value="Dimeric alpha+beta barrel"/>
    <property type="match status" value="1"/>
</dbReference>
<accession>A0ABW5E2J8</accession>
<organism evidence="4 5">
    <name type="scientific">Rubritalea spongiae</name>
    <dbReference type="NCBI Taxonomy" id="430797"/>
    <lineage>
        <taxon>Bacteria</taxon>
        <taxon>Pseudomonadati</taxon>
        <taxon>Verrucomicrobiota</taxon>
        <taxon>Verrucomicrobiia</taxon>
        <taxon>Verrucomicrobiales</taxon>
        <taxon>Rubritaleaceae</taxon>
        <taxon>Rubritalea</taxon>
    </lineage>
</organism>
<reference evidence="5" key="1">
    <citation type="journal article" date="2019" name="Int. J. Syst. Evol. Microbiol.">
        <title>The Global Catalogue of Microorganisms (GCM) 10K type strain sequencing project: providing services to taxonomists for standard genome sequencing and annotation.</title>
        <authorList>
            <consortium name="The Broad Institute Genomics Platform"/>
            <consortium name="The Broad Institute Genome Sequencing Center for Infectious Disease"/>
            <person name="Wu L."/>
            <person name="Ma J."/>
        </authorList>
    </citation>
    <scope>NUCLEOTIDE SEQUENCE [LARGE SCALE GENOMIC DNA]</scope>
    <source>
        <strain evidence="5">JCM 16545</strain>
    </source>
</reference>
<evidence type="ECO:0000313" key="5">
    <source>
        <dbReference type="Proteomes" id="UP001597297"/>
    </source>
</evidence>
<feature type="domain" description="Glyoxalase/fosfomycin resistance/dioxygenase" evidence="2">
    <location>
        <begin position="149"/>
        <end position="275"/>
    </location>
</feature>
<dbReference type="InterPro" id="IPR004360">
    <property type="entry name" value="Glyas_Fos-R_dOase_dom"/>
</dbReference>
<dbReference type="Pfam" id="PF03795">
    <property type="entry name" value="YCII"/>
    <property type="match status" value="1"/>
</dbReference>
<protein>
    <submittedName>
        <fullName evidence="4">YciI family protein</fullName>
    </submittedName>
</protein>
<dbReference type="PANTHER" id="PTHR35174:SF4">
    <property type="entry name" value="BLL7163 PROTEIN"/>
    <property type="match status" value="1"/>
</dbReference>
<evidence type="ECO:0000256" key="1">
    <source>
        <dbReference type="ARBA" id="ARBA00007689"/>
    </source>
</evidence>
<evidence type="ECO:0000313" key="4">
    <source>
        <dbReference type="EMBL" id="MFD2276842.1"/>
    </source>
</evidence>
<evidence type="ECO:0000259" key="2">
    <source>
        <dbReference type="Pfam" id="PF00903"/>
    </source>
</evidence>
<dbReference type="SUPFAM" id="SSF54593">
    <property type="entry name" value="Glyoxalase/Bleomycin resistance protein/Dihydroxybiphenyl dioxygenase"/>
    <property type="match status" value="1"/>
</dbReference>
<feature type="domain" description="YCII-related" evidence="3">
    <location>
        <begin position="1"/>
        <end position="101"/>
    </location>
</feature>
<comment type="caution">
    <text evidence="4">The sequence shown here is derived from an EMBL/GenBank/DDBJ whole genome shotgun (WGS) entry which is preliminary data.</text>
</comment>
<comment type="similarity">
    <text evidence="1">Belongs to the YciI family.</text>
</comment>
<keyword evidence="5" id="KW-1185">Reference proteome</keyword>
<name>A0ABW5E2J8_9BACT</name>
<dbReference type="InterPro" id="IPR029068">
    <property type="entry name" value="Glyas_Bleomycin-R_OHBP_Dase"/>
</dbReference>